<gene>
    <name evidence="1" type="ORF">GCM10011584_28050</name>
</gene>
<evidence type="ECO:0000313" key="2">
    <source>
        <dbReference type="Proteomes" id="UP000655410"/>
    </source>
</evidence>
<accession>A0ABQ2NDS8</accession>
<reference evidence="2" key="1">
    <citation type="journal article" date="2019" name="Int. J. Syst. Evol. Microbiol.">
        <title>The Global Catalogue of Microorganisms (GCM) 10K type strain sequencing project: providing services to taxonomists for standard genome sequencing and annotation.</title>
        <authorList>
            <consortium name="The Broad Institute Genomics Platform"/>
            <consortium name="The Broad Institute Genome Sequencing Center for Infectious Disease"/>
            <person name="Wu L."/>
            <person name="Ma J."/>
        </authorList>
    </citation>
    <scope>NUCLEOTIDE SEQUENCE [LARGE SCALE GENOMIC DNA]</scope>
    <source>
        <strain evidence="2">CGMCC 4.7371</strain>
    </source>
</reference>
<name>A0ABQ2NDS8_9ACTN</name>
<organism evidence="1 2">
    <name type="scientific">Nocardioides phosphati</name>
    <dbReference type="NCBI Taxonomy" id="1867775"/>
    <lineage>
        <taxon>Bacteria</taxon>
        <taxon>Bacillati</taxon>
        <taxon>Actinomycetota</taxon>
        <taxon>Actinomycetes</taxon>
        <taxon>Propionibacteriales</taxon>
        <taxon>Nocardioidaceae</taxon>
        <taxon>Nocardioides</taxon>
    </lineage>
</organism>
<sequence length="248" mass="27178">MGLLSVPTGSASADVQVTQQAKLVGQRPVSGRYERSFKNYGAVYTCNDIYVGELCNPLKVYGYRVARGTLRTSLNAYHILDGLKGYDFYLVDVDVDVTDHSGTDRGAWADFYLTTRNATIVDFYDSKSIAAKDDGCHKLRLTLSTPWPFVSAAMDAGSVNFCDSRASLTVSHSGTQGHFHANRLAKINHLTMERVVKVKRGEKPVFRMRTVVPTDSCTGTRTMPLGQVLCSSYDNRTSSVTYSVGTSG</sequence>
<evidence type="ECO:0000313" key="1">
    <source>
        <dbReference type="EMBL" id="GGO92201.1"/>
    </source>
</evidence>
<keyword evidence="2" id="KW-1185">Reference proteome</keyword>
<comment type="caution">
    <text evidence="1">The sequence shown here is derived from an EMBL/GenBank/DDBJ whole genome shotgun (WGS) entry which is preliminary data.</text>
</comment>
<dbReference type="EMBL" id="BMNI01000008">
    <property type="protein sequence ID" value="GGO92201.1"/>
    <property type="molecule type" value="Genomic_DNA"/>
</dbReference>
<protein>
    <submittedName>
        <fullName evidence="1">Uncharacterized protein</fullName>
    </submittedName>
</protein>
<dbReference type="Proteomes" id="UP000655410">
    <property type="component" value="Unassembled WGS sequence"/>
</dbReference>
<proteinExistence type="predicted"/>